<dbReference type="AlphaFoldDB" id="A0AAW2GXU6"/>
<reference evidence="1 2" key="1">
    <citation type="submission" date="2023-03" db="EMBL/GenBank/DDBJ databases">
        <title>High recombination rates correlate with genetic variation in Cardiocondyla obscurior ants.</title>
        <authorList>
            <person name="Errbii M."/>
        </authorList>
    </citation>
    <scope>NUCLEOTIDE SEQUENCE [LARGE SCALE GENOMIC DNA]</scope>
    <source>
        <strain evidence="1">Alpha-2009</strain>
        <tissue evidence="1">Whole body</tissue>
    </source>
</reference>
<evidence type="ECO:0000313" key="1">
    <source>
        <dbReference type="EMBL" id="KAL0132135.1"/>
    </source>
</evidence>
<evidence type="ECO:0000313" key="2">
    <source>
        <dbReference type="Proteomes" id="UP001430953"/>
    </source>
</evidence>
<protein>
    <submittedName>
        <fullName evidence="1">Uncharacterized protein</fullName>
    </submittedName>
</protein>
<gene>
    <name evidence="1" type="ORF">PUN28_000119</name>
</gene>
<keyword evidence="2" id="KW-1185">Reference proteome</keyword>
<accession>A0AAW2GXU6</accession>
<name>A0AAW2GXU6_9HYME</name>
<organism evidence="1 2">
    <name type="scientific">Cardiocondyla obscurior</name>
    <dbReference type="NCBI Taxonomy" id="286306"/>
    <lineage>
        <taxon>Eukaryota</taxon>
        <taxon>Metazoa</taxon>
        <taxon>Ecdysozoa</taxon>
        <taxon>Arthropoda</taxon>
        <taxon>Hexapoda</taxon>
        <taxon>Insecta</taxon>
        <taxon>Pterygota</taxon>
        <taxon>Neoptera</taxon>
        <taxon>Endopterygota</taxon>
        <taxon>Hymenoptera</taxon>
        <taxon>Apocrita</taxon>
        <taxon>Aculeata</taxon>
        <taxon>Formicoidea</taxon>
        <taxon>Formicidae</taxon>
        <taxon>Myrmicinae</taxon>
        <taxon>Cardiocondyla</taxon>
    </lineage>
</organism>
<dbReference type="EMBL" id="JADYXP020000001">
    <property type="protein sequence ID" value="KAL0132135.1"/>
    <property type="molecule type" value="Genomic_DNA"/>
</dbReference>
<dbReference type="Proteomes" id="UP001430953">
    <property type="component" value="Unassembled WGS sequence"/>
</dbReference>
<comment type="caution">
    <text evidence="1">The sequence shown here is derived from an EMBL/GenBank/DDBJ whole genome shotgun (WGS) entry which is preliminary data.</text>
</comment>
<proteinExistence type="predicted"/>
<sequence length="72" mass="8597">MTPRALLYIFFRSSTLPTTLLRFNTRDVYISQLIARSSSREPYRVARQLDLRRSNLLEQLYNASKIFREVNE</sequence>